<evidence type="ECO:0000313" key="2">
    <source>
        <dbReference type="Proteomes" id="UP000028630"/>
    </source>
</evidence>
<proteinExistence type="predicted"/>
<dbReference type="Proteomes" id="UP000028630">
    <property type="component" value="Unassembled WGS sequence"/>
</dbReference>
<dbReference type="EMBL" id="JMTB01000160">
    <property type="protein sequence ID" value="KFB95173.1"/>
    <property type="molecule type" value="Genomic_DNA"/>
</dbReference>
<comment type="caution">
    <text evidence="1">The sequence shown here is derived from an EMBL/GenBank/DDBJ whole genome shotgun (WGS) entry which is preliminary data.</text>
</comment>
<keyword evidence="2" id="KW-1185">Reference proteome</keyword>
<organism evidence="1 2">
    <name type="scientific">Trabulsiella guamensis ATCC 49490</name>
    <dbReference type="NCBI Taxonomy" id="1005994"/>
    <lineage>
        <taxon>Bacteria</taxon>
        <taxon>Pseudomonadati</taxon>
        <taxon>Pseudomonadota</taxon>
        <taxon>Gammaproteobacteria</taxon>
        <taxon>Enterobacterales</taxon>
        <taxon>Enterobacteriaceae</taxon>
        <taxon>Trabulsiella</taxon>
    </lineage>
</organism>
<gene>
    <name evidence="1" type="ORF">GTGU_04703</name>
</gene>
<sequence length="140" mass="16687">MKLLREIKALRRMRMNNGSAGDICRFINVCSGEMYLDVYELVVSCAGKQAIKRQFIWEYNPNVVDVWEVMKYRVSLSDRASFRFAYGFLRGLVSRLLRDSKRYGVEEACRRWVGLDVRFLLNVSERTGWQNFCRRQLVWR</sequence>
<dbReference type="AlphaFoldDB" id="A0A084ZCH9"/>
<protein>
    <submittedName>
        <fullName evidence="1">Uncharacterized protein</fullName>
    </submittedName>
</protein>
<accession>A0A084ZCH9</accession>
<name>A0A084ZCH9_9ENTR</name>
<dbReference type="RefSeq" id="WP_038163472.1">
    <property type="nucleotide sequence ID" value="NZ_JMTB01000160.1"/>
</dbReference>
<evidence type="ECO:0000313" key="1">
    <source>
        <dbReference type="EMBL" id="KFB95173.1"/>
    </source>
</evidence>
<reference evidence="2" key="1">
    <citation type="submission" date="2014-05" db="EMBL/GenBank/DDBJ databases">
        <title>ATOL: Assembling a taxonomically balanced genome-scale reconstruction of the evolutionary history of the Enterobacteriaceae.</title>
        <authorList>
            <person name="Plunkett G. III"/>
            <person name="Neeno-Eckwall E.C."/>
            <person name="Glasner J.D."/>
            <person name="Perna N.T."/>
        </authorList>
    </citation>
    <scope>NUCLEOTIDE SEQUENCE [LARGE SCALE GENOMIC DNA]</scope>
    <source>
        <strain evidence="2">ATCC 49490</strain>
    </source>
</reference>